<reference evidence="7 8" key="1">
    <citation type="submission" date="2020-02" db="EMBL/GenBank/DDBJ databases">
        <authorList>
            <person name="Hogendoorn C."/>
        </authorList>
    </citation>
    <scope>NUCLEOTIDE SEQUENCE [LARGE SCALE GENOMIC DNA]</scope>
    <source>
        <strain evidence="7">R501</strain>
    </source>
</reference>
<dbReference type="InterPro" id="IPR018080">
    <property type="entry name" value="Band_7/stomatin-like_CS"/>
</dbReference>
<evidence type="ECO:0000256" key="3">
    <source>
        <dbReference type="ARBA" id="ARBA00022692"/>
    </source>
</evidence>
<dbReference type="PANTHER" id="PTHR43327">
    <property type="entry name" value="STOMATIN-LIKE PROTEIN 2, MITOCHONDRIAL"/>
    <property type="match status" value="1"/>
</dbReference>
<dbReference type="AlphaFoldDB" id="A0A6F8ZDY1"/>
<keyword evidence="7" id="KW-0645">Protease</keyword>
<accession>A0A6F8ZDY1</accession>
<dbReference type="SUPFAM" id="SSF117892">
    <property type="entry name" value="Band 7/SPFH domain"/>
    <property type="match status" value="1"/>
</dbReference>
<proteinExistence type="inferred from homology"/>
<evidence type="ECO:0000313" key="8">
    <source>
        <dbReference type="Proteomes" id="UP000503399"/>
    </source>
</evidence>
<feature type="domain" description="Band 7" evidence="6">
    <location>
        <begin position="20"/>
        <end position="178"/>
    </location>
</feature>
<evidence type="ECO:0000256" key="1">
    <source>
        <dbReference type="ARBA" id="ARBA00004167"/>
    </source>
</evidence>
<keyword evidence="8" id="KW-1185">Reference proteome</keyword>
<dbReference type="Proteomes" id="UP000503399">
    <property type="component" value="Chromosome"/>
</dbReference>
<comment type="subcellular location">
    <subcellularLocation>
        <location evidence="1">Membrane</location>
        <topology evidence="1">Single-pass membrane protein</topology>
    </subcellularLocation>
</comment>
<dbReference type="GO" id="GO:0005886">
    <property type="term" value="C:plasma membrane"/>
    <property type="evidence" value="ECO:0007669"/>
    <property type="project" value="UniProtKB-ARBA"/>
</dbReference>
<dbReference type="PRINTS" id="PR00721">
    <property type="entry name" value="STOMATIN"/>
</dbReference>
<dbReference type="PANTHER" id="PTHR43327:SF10">
    <property type="entry name" value="STOMATIN-LIKE PROTEIN 2, MITOCHONDRIAL"/>
    <property type="match status" value="1"/>
</dbReference>
<evidence type="ECO:0000256" key="4">
    <source>
        <dbReference type="ARBA" id="ARBA00022989"/>
    </source>
</evidence>
<evidence type="ECO:0000256" key="5">
    <source>
        <dbReference type="ARBA" id="ARBA00023136"/>
    </source>
</evidence>
<evidence type="ECO:0000256" key="2">
    <source>
        <dbReference type="ARBA" id="ARBA00008164"/>
    </source>
</evidence>
<dbReference type="GO" id="GO:0006508">
    <property type="term" value="P:proteolysis"/>
    <property type="evidence" value="ECO:0007669"/>
    <property type="project" value="UniProtKB-KW"/>
</dbReference>
<dbReference type="FunFam" id="3.30.479.30:FF:000004">
    <property type="entry name" value="Putative membrane protease family, stomatin"/>
    <property type="match status" value="1"/>
</dbReference>
<keyword evidence="5" id="KW-0472">Membrane</keyword>
<dbReference type="EMBL" id="LR778114">
    <property type="protein sequence ID" value="CAB1127662.1"/>
    <property type="molecule type" value="Genomic_DNA"/>
</dbReference>
<dbReference type="PROSITE" id="PS01270">
    <property type="entry name" value="BAND_7"/>
    <property type="match status" value="1"/>
</dbReference>
<keyword evidence="4" id="KW-1133">Transmembrane helix</keyword>
<evidence type="ECO:0000259" key="6">
    <source>
        <dbReference type="SMART" id="SM00244"/>
    </source>
</evidence>
<dbReference type="KEGG" id="hfv:R50_0156"/>
<dbReference type="Gene3D" id="3.30.479.30">
    <property type="entry name" value="Band 7 domain"/>
    <property type="match status" value="1"/>
</dbReference>
<dbReference type="GO" id="GO:0098552">
    <property type="term" value="C:side of membrane"/>
    <property type="evidence" value="ECO:0007669"/>
    <property type="project" value="UniProtKB-ARBA"/>
</dbReference>
<dbReference type="InterPro" id="IPR050710">
    <property type="entry name" value="Band7/mec-2_domain"/>
</dbReference>
<sequence length="308" mass="33698">MIAAIVFGVLLLFMAYLAKRSLVIVHQAEVAIVERFGRFHRVLTSGLNTVIPFTDSIRTRVDLREQFITVPPQPVITKDNVTISVDNVLYYQVMDPQRAVYGVKDFPAAIEYLVQTTLRSIIGDMTLDETLSNRDAINARLQEKLDRETNAWGVKVLRIEIKQIDPPQEIKTAMEKQMRAERDKRAQITQAEAQKQAQILEAEGYQIATVNRAEADRQRLVLQARGQAEALLAVQRAQAQALALLKEAGADEAVLTLKALEALAQLGQGPATTIVVPSNLAEMAGTLGALARVLGGGRAPAPAEQAGA</sequence>
<gene>
    <name evidence="7" type="ORF">R50_0156</name>
</gene>
<name>A0A6F8ZDY1_9FIRM</name>
<dbReference type="Pfam" id="PF01145">
    <property type="entry name" value="Band_7"/>
    <property type="match status" value="1"/>
</dbReference>
<organism evidence="7 8">
    <name type="scientific">Candidatus Hydrogenisulfobacillus filiaventi</name>
    <dbReference type="NCBI Taxonomy" id="2707344"/>
    <lineage>
        <taxon>Bacteria</taxon>
        <taxon>Bacillati</taxon>
        <taxon>Bacillota</taxon>
        <taxon>Clostridia</taxon>
        <taxon>Eubacteriales</taxon>
        <taxon>Clostridiales Family XVII. Incertae Sedis</taxon>
        <taxon>Candidatus Hydrogenisulfobacillus</taxon>
    </lineage>
</organism>
<keyword evidence="3" id="KW-0812">Transmembrane</keyword>
<dbReference type="InterPro" id="IPR001107">
    <property type="entry name" value="Band_7"/>
</dbReference>
<protein>
    <submittedName>
        <fullName evidence="7">Stomatin/prohibitin-family membrane protease subunit YbbK</fullName>
    </submittedName>
</protein>
<dbReference type="InterPro" id="IPR001972">
    <property type="entry name" value="Stomatin_HflK_fam"/>
</dbReference>
<evidence type="ECO:0000313" key="7">
    <source>
        <dbReference type="EMBL" id="CAB1127662.1"/>
    </source>
</evidence>
<keyword evidence="7" id="KW-0378">Hydrolase</keyword>
<dbReference type="InterPro" id="IPR036013">
    <property type="entry name" value="Band_7/SPFH_dom_sf"/>
</dbReference>
<comment type="similarity">
    <text evidence="2">Belongs to the band 7/mec-2 family.</text>
</comment>
<dbReference type="GO" id="GO:0008233">
    <property type="term" value="F:peptidase activity"/>
    <property type="evidence" value="ECO:0007669"/>
    <property type="project" value="UniProtKB-KW"/>
</dbReference>
<dbReference type="CDD" id="cd08829">
    <property type="entry name" value="SPFH_paraslipin"/>
    <property type="match status" value="1"/>
</dbReference>
<dbReference type="SMART" id="SM00244">
    <property type="entry name" value="PHB"/>
    <property type="match status" value="1"/>
</dbReference>